<reference evidence="1 2" key="1">
    <citation type="journal article" date="2024" name="Curr. Microbiol.">
        <title>Luteibacter sahnii sp. nov., A Novel Yellow-Colored Xanthomonadin Pigment Producing Probiotic Bacterium from Healthy Rice Seed Microbiome.</title>
        <authorList>
            <person name="Jaiswal G."/>
            <person name="Rana R."/>
            <person name="Nayak P.K."/>
            <person name="Chouhan R."/>
            <person name="Gandhi S.G."/>
            <person name="Patel H.K."/>
            <person name="Patil P.B."/>
        </authorList>
    </citation>
    <scope>NUCLEOTIDE SEQUENCE [LARGE SCALE GENOMIC DNA]</scope>
    <source>
        <strain evidence="1 2">PPL201</strain>
    </source>
</reference>
<proteinExistence type="predicted"/>
<sequence>MPSPGDVDPLRRVVVADVTALFDQAFDPSVTAFAPVAVTGALTTAIYASLRGHGFRVGTYPLASLLNCEVTTLADRQYLVTVTAGPVRYTRLWIVDGATAYAGGPWTRSE</sequence>
<name>A0ABT6BEU0_9GAMM</name>
<evidence type="ECO:0000313" key="1">
    <source>
        <dbReference type="EMBL" id="MDF4026368.1"/>
    </source>
</evidence>
<dbReference type="EMBL" id="JARJJS010000004">
    <property type="protein sequence ID" value="MDF4026368.1"/>
    <property type="molecule type" value="Genomic_DNA"/>
</dbReference>
<evidence type="ECO:0000313" key="2">
    <source>
        <dbReference type="Proteomes" id="UP001528850"/>
    </source>
</evidence>
<protein>
    <submittedName>
        <fullName evidence="1">Uncharacterized protein</fullName>
    </submittedName>
</protein>
<keyword evidence="2" id="KW-1185">Reference proteome</keyword>
<gene>
    <name evidence="1" type="ORF">P3W24_15450</name>
</gene>
<organism evidence="1 2">
    <name type="scientific">Luteibacter sahnii</name>
    <dbReference type="NCBI Taxonomy" id="3021977"/>
    <lineage>
        <taxon>Bacteria</taxon>
        <taxon>Pseudomonadati</taxon>
        <taxon>Pseudomonadota</taxon>
        <taxon>Gammaproteobacteria</taxon>
        <taxon>Lysobacterales</taxon>
        <taxon>Rhodanobacteraceae</taxon>
        <taxon>Luteibacter</taxon>
    </lineage>
</organism>
<accession>A0ABT6BEU0</accession>
<dbReference type="Proteomes" id="UP001528850">
    <property type="component" value="Unassembled WGS sequence"/>
</dbReference>
<comment type="caution">
    <text evidence="1">The sequence shown here is derived from an EMBL/GenBank/DDBJ whole genome shotgun (WGS) entry which is preliminary data.</text>
</comment>